<dbReference type="OrthoDB" id="3262817at2759"/>
<dbReference type="Proteomes" id="UP000029665">
    <property type="component" value="Unassembled WGS sequence"/>
</dbReference>
<accession>A0A060SAL6</accession>
<evidence type="ECO:0000313" key="3">
    <source>
        <dbReference type="Proteomes" id="UP000029665"/>
    </source>
</evidence>
<gene>
    <name evidence="2" type="ORF">BN946_scf184791.g28</name>
</gene>
<proteinExistence type="predicted"/>
<feature type="compositionally biased region" description="Low complexity" evidence="1">
    <location>
        <begin position="319"/>
        <end position="340"/>
    </location>
</feature>
<dbReference type="AlphaFoldDB" id="A0A060SAL6"/>
<feature type="compositionally biased region" description="Low complexity" evidence="1">
    <location>
        <begin position="133"/>
        <end position="147"/>
    </location>
</feature>
<evidence type="ECO:0000313" key="2">
    <source>
        <dbReference type="EMBL" id="CDO69433.1"/>
    </source>
</evidence>
<feature type="compositionally biased region" description="Low complexity" evidence="1">
    <location>
        <begin position="275"/>
        <end position="298"/>
    </location>
</feature>
<name>A0A060SAL6_PYCCI</name>
<feature type="region of interest" description="Disordered" evidence="1">
    <location>
        <begin position="133"/>
        <end position="342"/>
    </location>
</feature>
<feature type="compositionally biased region" description="Basic and acidic residues" evidence="1">
    <location>
        <begin position="301"/>
        <end position="317"/>
    </location>
</feature>
<dbReference type="STRING" id="5643.A0A060SAL6"/>
<keyword evidence="3" id="KW-1185">Reference proteome</keyword>
<protein>
    <submittedName>
        <fullName evidence="2">Uncharacterized protein</fullName>
    </submittedName>
</protein>
<dbReference type="HOGENOM" id="CLU_669086_0_0_1"/>
<dbReference type="EMBL" id="CCBP010000043">
    <property type="protein sequence ID" value="CDO69433.1"/>
    <property type="molecule type" value="Genomic_DNA"/>
</dbReference>
<comment type="caution">
    <text evidence="2">The sequence shown here is derived from an EMBL/GenBank/DDBJ whole genome shotgun (WGS) entry which is preliminary data.</text>
</comment>
<feature type="compositionally biased region" description="Acidic residues" evidence="1">
    <location>
        <begin position="227"/>
        <end position="258"/>
    </location>
</feature>
<sequence>MLFQSHIYPDVKSTQELVVFRYEQERVLVPLPKTYEDAQNCVKDIFNIQGDVAFETADLHGSIGAPVRIHNAAWQGISSVLHSVSVVKPTNGPEHSLPVIVGVAASPPPRISAQKRANISLNAGPSRLATVAAKSPASASVKKAFSKPPSPRTNAATGGSQPAVAIVSPRVPTVKAPKPKPKRAPSPPPAAVVKTPEPSDDEEEQETRILSPTKKRVQRPRVLSDYGVDEPEISDEPAEEQAESEHGEAEEDELDDTEYASAAAPPAKQAPPPSSSKGRAPAKFKPASSAKSTKVSTAELDDMHSELRQSPRVKIEKGQVAQTSQSQSEEVTTSQTQGQSDESFLVMINYEKSPDGPSLFKTRGRHMVSKVLMQACRTFDIEQYYDRARLVLLVDDGDEVYRSECRRNVTMAEAGAEADARFVVEIDE</sequence>
<organism evidence="2 3">
    <name type="scientific">Pycnoporus cinnabarinus</name>
    <name type="common">Cinnabar-red polypore</name>
    <name type="synonym">Trametes cinnabarina</name>
    <dbReference type="NCBI Taxonomy" id="5643"/>
    <lineage>
        <taxon>Eukaryota</taxon>
        <taxon>Fungi</taxon>
        <taxon>Dikarya</taxon>
        <taxon>Basidiomycota</taxon>
        <taxon>Agaricomycotina</taxon>
        <taxon>Agaricomycetes</taxon>
        <taxon>Polyporales</taxon>
        <taxon>Polyporaceae</taxon>
        <taxon>Trametes</taxon>
    </lineage>
</organism>
<dbReference type="OMA" id="KTRGRHM"/>
<reference evidence="2" key="1">
    <citation type="submission" date="2014-01" db="EMBL/GenBank/DDBJ databases">
        <title>The genome of the white-rot fungus Pycnoporus cinnabarinus: a basidiomycete model with a versatile arsenal for lignocellulosic biomass breakdown.</title>
        <authorList>
            <person name="Levasseur A."/>
            <person name="Lomascolo A."/>
            <person name="Ruiz-Duenas F.J."/>
            <person name="Uzan E."/>
            <person name="Piumi F."/>
            <person name="Kues U."/>
            <person name="Ram A.F.J."/>
            <person name="Murat C."/>
            <person name="Haon M."/>
            <person name="Benoit I."/>
            <person name="Arfi Y."/>
            <person name="Chevret D."/>
            <person name="Drula E."/>
            <person name="Kwon M.J."/>
            <person name="Gouret P."/>
            <person name="Lesage-Meessen L."/>
            <person name="Lombard V."/>
            <person name="Mariette J."/>
            <person name="Noirot C."/>
            <person name="Park J."/>
            <person name="Patyshakuliyeva A."/>
            <person name="Wieneger R.A.B."/>
            <person name="Wosten H.A.B."/>
            <person name="Martin F."/>
            <person name="Coutinho P.M."/>
            <person name="de Vries R."/>
            <person name="Martinez A.T."/>
            <person name="Klopp C."/>
            <person name="Pontarotti P."/>
            <person name="Henrissat B."/>
            <person name="Record E."/>
        </authorList>
    </citation>
    <scope>NUCLEOTIDE SEQUENCE [LARGE SCALE GENOMIC DNA]</scope>
    <source>
        <strain evidence="2">BRFM137</strain>
    </source>
</reference>
<evidence type="ECO:0000256" key="1">
    <source>
        <dbReference type="SAM" id="MobiDB-lite"/>
    </source>
</evidence>